<dbReference type="InterPro" id="IPR003660">
    <property type="entry name" value="HAMP_dom"/>
</dbReference>
<dbReference type="CDD" id="cd00082">
    <property type="entry name" value="HisKA"/>
    <property type="match status" value="1"/>
</dbReference>
<evidence type="ECO:0000259" key="11">
    <source>
        <dbReference type="PROSITE" id="PS50109"/>
    </source>
</evidence>
<keyword evidence="10" id="KW-0812">Transmembrane</keyword>
<accession>A0A975IGZ4</accession>
<evidence type="ECO:0000256" key="7">
    <source>
        <dbReference type="ARBA" id="ARBA00022777"/>
    </source>
</evidence>
<keyword evidence="6" id="KW-0547">Nucleotide-binding</keyword>
<dbReference type="SUPFAM" id="SSF47384">
    <property type="entry name" value="Homodimeric domain of signal transducing histidine kinase"/>
    <property type="match status" value="1"/>
</dbReference>
<keyword evidence="8" id="KW-0067">ATP-binding</keyword>
<dbReference type="Pfam" id="PF02518">
    <property type="entry name" value="HATPase_c"/>
    <property type="match status" value="1"/>
</dbReference>
<evidence type="ECO:0000256" key="10">
    <source>
        <dbReference type="SAM" id="Phobius"/>
    </source>
</evidence>
<proteinExistence type="predicted"/>
<evidence type="ECO:0000256" key="4">
    <source>
        <dbReference type="ARBA" id="ARBA00022553"/>
    </source>
</evidence>
<keyword evidence="14" id="KW-1185">Reference proteome</keyword>
<evidence type="ECO:0000256" key="2">
    <source>
        <dbReference type="ARBA" id="ARBA00004370"/>
    </source>
</evidence>
<dbReference type="SMART" id="SM00388">
    <property type="entry name" value="HisKA"/>
    <property type="match status" value="1"/>
</dbReference>
<evidence type="ECO:0000256" key="6">
    <source>
        <dbReference type="ARBA" id="ARBA00022741"/>
    </source>
</evidence>
<evidence type="ECO:0000256" key="5">
    <source>
        <dbReference type="ARBA" id="ARBA00022679"/>
    </source>
</evidence>
<dbReference type="EC" id="2.7.13.3" evidence="3"/>
<dbReference type="Gene3D" id="6.10.340.10">
    <property type="match status" value="1"/>
</dbReference>
<dbReference type="GO" id="GO:0005524">
    <property type="term" value="F:ATP binding"/>
    <property type="evidence" value="ECO:0007669"/>
    <property type="project" value="UniProtKB-KW"/>
</dbReference>
<dbReference type="AlphaFoldDB" id="A0A975IGZ4"/>
<dbReference type="SUPFAM" id="SSF55874">
    <property type="entry name" value="ATPase domain of HSP90 chaperone/DNA topoisomerase II/histidine kinase"/>
    <property type="match status" value="1"/>
</dbReference>
<organism evidence="13 14">
    <name type="scientific">Thiothrix unzii</name>
    <dbReference type="NCBI Taxonomy" id="111769"/>
    <lineage>
        <taxon>Bacteria</taxon>
        <taxon>Pseudomonadati</taxon>
        <taxon>Pseudomonadota</taxon>
        <taxon>Gammaproteobacteria</taxon>
        <taxon>Thiotrichales</taxon>
        <taxon>Thiotrichaceae</taxon>
        <taxon>Thiothrix</taxon>
    </lineage>
</organism>
<name>A0A975IGZ4_9GAMM</name>
<dbReference type="GO" id="GO:0016020">
    <property type="term" value="C:membrane"/>
    <property type="evidence" value="ECO:0007669"/>
    <property type="project" value="UniProtKB-SubCell"/>
</dbReference>
<dbReference type="InterPro" id="IPR036890">
    <property type="entry name" value="HATPase_C_sf"/>
</dbReference>
<comment type="catalytic activity">
    <reaction evidence="1">
        <text>ATP + protein L-histidine = ADP + protein N-phospho-L-histidine.</text>
        <dbReference type="EC" id="2.7.13.3"/>
    </reaction>
</comment>
<dbReference type="PANTHER" id="PTHR43065">
    <property type="entry name" value="SENSOR HISTIDINE KINASE"/>
    <property type="match status" value="1"/>
</dbReference>
<dbReference type="InterPro" id="IPR004358">
    <property type="entry name" value="Sig_transdc_His_kin-like_C"/>
</dbReference>
<dbReference type="Gene3D" id="1.10.287.130">
    <property type="match status" value="1"/>
</dbReference>
<keyword evidence="10" id="KW-1133">Transmembrane helix</keyword>
<evidence type="ECO:0000313" key="13">
    <source>
        <dbReference type="EMBL" id="QTR53103.1"/>
    </source>
</evidence>
<dbReference type="EMBL" id="CP072793">
    <property type="protein sequence ID" value="QTR53103.1"/>
    <property type="molecule type" value="Genomic_DNA"/>
</dbReference>
<dbReference type="InterPro" id="IPR036097">
    <property type="entry name" value="HisK_dim/P_sf"/>
</dbReference>
<dbReference type="Gene3D" id="3.30.565.10">
    <property type="entry name" value="Histidine kinase-like ATPase, C-terminal domain"/>
    <property type="match status" value="1"/>
</dbReference>
<sequence>MISIHRKITFAFSSLAVLVVGVAALAFLDLLFLERQVEQGITITTLETAIQDMRREEKNLFLYQDVSAGQAADTFAATALQTLQTSPQTLAEVGNVMQISQLQTILHTYRQLLANHLQRLPADSTLESSIRAQGHLASQLAESLTLQERRLLNTAIADAKWAQVLGVGILSALLVLIAWLLDRSVITPMKRLMADLTPIAEGHFERLDVRARSTEMVSLRQAFNRLLDELEARRRRLIQSEKLAALGVLVSGVAHELNNPLSNISSSSQLLLEELDSAEPDTLREWAHTIDSETERARRIVDALQDFGRRQEPHLETVNLADLLERTLLLLRGHLRKAGATVENHVPLDLTLPADAQRLQQVFINLLRNAAESGTNLTLHIRAQGCSLSGTPLPPNATVVGELGCQVRQRQPMIEISIEDNGAGISAAVLPRVFEPFYTTRAPGQGMGLGLYIVQEIIQEHDGCIAIASQPGQGTWVVLRLPCGGHYP</sequence>
<keyword evidence="9" id="KW-0902">Two-component regulatory system</keyword>
<dbReference type="Pfam" id="PF00512">
    <property type="entry name" value="HisKA"/>
    <property type="match status" value="1"/>
</dbReference>
<evidence type="ECO:0000256" key="9">
    <source>
        <dbReference type="ARBA" id="ARBA00023012"/>
    </source>
</evidence>
<gene>
    <name evidence="13" type="ORF">J9260_15560</name>
</gene>
<keyword evidence="5" id="KW-0808">Transferase</keyword>
<evidence type="ECO:0000256" key="3">
    <source>
        <dbReference type="ARBA" id="ARBA00012438"/>
    </source>
</evidence>
<comment type="subcellular location">
    <subcellularLocation>
        <location evidence="2">Membrane</location>
    </subcellularLocation>
</comment>
<keyword evidence="4" id="KW-0597">Phosphoprotein</keyword>
<keyword evidence="7 13" id="KW-0418">Kinase</keyword>
<protein>
    <recommendedName>
        <fullName evidence="3">histidine kinase</fullName>
        <ecNumber evidence="3">2.7.13.3</ecNumber>
    </recommendedName>
</protein>
<feature type="domain" description="Histidine kinase" evidence="11">
    <location>
        <begin position="252"/>
        <end position="485"/>
    </location>
</feature>
<dbReference type="GO" id="GO:0000155">
    <property type="term" value="F:phosphorelay sensor kinase activity"/>
    <property type="evidence" value="ECO:0007669"/>
    <property type="project" value="InterPro"/>
</dbReference>
<dbReference type="SMART" id="SM00387">
    <property type="entry name" value="HATPase_c"/>
    <property type="match status" value="1"/>
</dbReference>
<dbReference type="InterPro" id="IPR003661">
    <property type="entry name" value="HisK_dim/P_dom"/>
</dbReference>
<feature type="domain" description="HAMP" evidence="12">
    <location>
        <begin position="183"/>
        <end position="235"/>
    </location>
</feature>
<evidence type="ECO:0000259" key="12">
    <source>
        <dbReference type="PROSITE" id="PS50885"/>
    </source>
</evidence>
<dbReference type="RefSeq" id="WP_210218630.1">
    <property type="nucleotide sequence ID" value="NZ_CP072793.1"/>
</dbReference>
<dbReference type="Proteomes" id="UP000672009">
    <property type="component" value="Chromosome"/>
</dbReference>
<evidence type="ECO:0000313" key="14">
    <source>
        <dbReference type="Proteomes" id="UP000672009"/>
    </source>
</evidence>
<dbReference type="InterPro" id="IPR005467">
    <property type="entry name" value="His_kinase_dom"/>
</dbReference>
<dbReference type="PROSITE" id="PS50885">
    <property type="entry name" value="HAMP"/>
    <property type="match status" value="1"/>
</dbReference>
<dbReference type="PRINTS" id="PR00344">
    <property type="entry name" value="BCTRLSENSOR"/>
</dbReference>
<dbReference type="CDD" id="cd00075">
    <property type="entry name" value="HATPase"/>
    <property type="match status" value="1"/>
</dbReference>
<reference evidence="13" key="1">
    <citation type="submission" date="2021-04" db="EMBL/GenBank/DDBJ databases">
        <title>Genomics, taxonomy and metabolism of representatives of sulfur bacteria of the genus Thiothrix: Thiothrix fructosivorans QT, Thiothrix unzii A1T and three new species, Thiothrix subterranea sp. nov., Thiothrix litoralis sp. nov. and 'Candidatus Thiothrix anitrata' sp. nov.</title>
        <authorList>
            <person name="Ravin N.V."/>
            <person name="Smolyakov D."/>
            <person name="Rudenko T.S."/>
            <person name="Mardanov A.V."/>
            <person name="Beletsky A.V."/>
            <person name="Markov N.D."/>
            <person name="Fomenkov A.I."/>
            <person name="Roberts R.J."/>
            <person name="Karnachuk O.V."/>
            <person name="Novikov A."/>
            <person name="Grabovich M.Y."/>
        </authorList>
    </citation>
    <scope>NUCLEOTIDE SEQUENCE</scope>
    <source>
        <strain evidence="13">A1</strain>
    </source>
</reference>
<keyword evidence="10" id="KW-0472">Membrane</keyword>
<dbReference type="KEGG" id="tun:J9260_15560"/>
<feature type="transmembrane region" description="Helical" evidence="10">
    <location>
        <begin position="161"/>
        <end position="181"/>
    </location>
</feature>
<dbReference type="PANTHER" id="PTHR43065:SF46">
    <property type="entry name" value="C4-DICARBOXYLATE TRANSPORT SENSOR PROTEIN DCTB"/>
    <property type="match status" value="1"/>
</dbReference>
<evidence type="ECO:0000256" key="1">
    <source>
        <dbReference type="ARBA" id="ARBA00000085"/>
    </source>
</evidence>
<dbReference type="InterPro" id="IPR003594">
    <property type="entry name" value="HATPase_dom"/>
</dbReference>
<dbReference type="PROSITE" id="PS50109">
    <property type="entry name" value="HIS_KIN"/>
    <property type="match status" value="1"/>
</dbReference>
<evidence type="ECO:0000256" key="8">
    <source>
        <dbReference type="ARBA" id="ARBA00022840"/>
    </source>
</evidence>